<feature type="domain" description="Peptidase M24" evidence="1">
    <location>
        <begin position="162"/>
        <end position="383"/>
    </location>
</feature>
<evidence type="ECO:0000313" key="3">
    <source>
        <dbReference type="Proteomes" id="UP000282957"/>
    </source>
</evidence>
<proteinExistence type="predicted"/>
<dbReference type="InterPro" id="IPR036005">
    <property type="entry name" value="Creatinase/aminopeptidase-like"/>
</dbReference>
<sequence length="402" mass="42810">MERITGKVPAAVLTARQQGMQDWMRDQGLAALVVFGQGSAPAMATRSHGNLRYLADWDSDFAPSVLVLLPEGAPHLVTAGIFQSAMAEDTGRFASVTFGKGPALSQAVVGLLPKGLVAIAGRDEIPLAIWQGFAAAGALEWPDATPEFARRRMLKDATQIALHREAAGICDAMFAALPGLCLSGRSTWQIQVALEALAKNAGAELCKTWLTIAPAADRCRFWRDENARIPQPGDQVALGMMVLFHGHWGHAIRTMHMGAPGQAAQAMYDVVRRAYDAMLARLQPGLKLADANAPFEAETGACLERLGHPPGPRGEFRFRAAHALGHSYEDPIGTAEFPQPYDGPAAVASDLLVQPGMLFELHPNLFVPGVAGASIGDMVLITEGGPEVLTRYPTGLTIISPS</sequence>
<dbReference type="InterPro" id="IPR000994">
    <property type="entry name" value="Pept_M24"/>
</dbReference>
<protein>
    <submittedName>
        <fullName evidence="2">Aminopeptidase P family protein</fullName>
    </submittedName>
</protein>
<gene>
    <name evidence="2" type="ORF">EOD42_04020</name>
</gene>
<dbReference type="Pfam" id="PF00557">
    <property type="entry name" value="Peptidase_M24"/>
    <property type="match status" value="1"/>
</dbReference>
<dbReference type="OrthoDB" id="8286321at2"/>
<dbReference type="CDD" id="cd01066">
    <property type="entry name" value="APP_MetAP"/>
    <property type="match status" value="1"/>
</dbReference>
<dbReference type="Proteomes" id="UP000282957">
    <property type="component" value="Unassembled WGS sequence"/>
</dbReference>
<dbReference type="GO" id="GO:0004177">
    <property type="term" value="F:aminopeptidase activity"/>
    <property type="evidence" value="ECO:0007669"/>
    <property type="project" value="UniProtKB-KW"/>
</dbReference>
<dbReference type="SUPFAM" id="SSF53092">
    <property type="entry name" value="Creatinase/prolidase N-terminal domain"/>
    <property type="match status" value="1"/>
</dbReference>
<keyword evidence="2" id="KW-0645">Protease</keyword>
<evidence type="ECO:0000259" key="1">
    <source>
        <dbReference type="Pfam" id="PF00557"/>
    </source>
</evidence>
<dbReference type="PANTHER" id="PTHR46112">
    <property type="entry name" value="AMINOPEPTIDASE"/>
    <property type="match status" value="1"/>
</dbReference>
<dbReference type="SUPFAM" id="SSF55920">
    <property type="entry name" value="Creatinase/aminopeptidase"/>
    <property type="match status" value="1"/>
</dbReference>
<dbReference type="InterPro" id="IPR029149">
    <property type="entry name" value="Creatin/AminoP/Spt16_N"/>
</dbReference>
<name>A0A437MNN7_9PROT</name>
<keyword evidence="3" id="KW-1185">Reference proteome</keyword>
<comment type="caution">
    <text evidence="2">The sequence shown here is derived from an EMBL/GenBank/DDBJ whole genome shotgun (WGS) entry which is preliminary data.</text>
</comment>
<dbReference type="Gene3D" id="3.90.230.10">
    <property type="entry name" value="Creatinase/methionine aminopeptidase superfamily"/>
    <property type="match status" value="1"/>
</dbReference>
<reference evidence="2 3" key="1">
    <citation type="submission" date="2019-01" db="EMBL/GenBank/DDBJ databases">
        <authorList>
            <person name="Chen W.-M."/>
        </authorList>
    </citation>
    <scope>NUCLEOTIDE SEQUENCE [LARGE SCALE GENOMIC DNA]</scope>
    <source>
        <strain evidence="2 3">CCP-6</strain>
    </source>
</reference>
<keyword evidence="2" id="KW-0378">Hydrolase</keyword>
<dbReference type="PANTHER" id="PTHR46112:SF2">
    <property type="entry name" value="XAA-PRO AMINOPEPTIDASE P-RELATED"/>
    <property type="match status" value="1"/>
</dbReference>
<accession>A0A437MNN7</accession>
<dbReference type="AlphaFoldDB" id="A0A437MNN7"/>
<dbReference type="Gene3D" id="3.40.350.10">
    <property type="entry name" value="Creatinase/prolidase N-terminal domain"/>
    <property type="match status" value="1"/>
</dbReference>
<dbReference type="InterPro" id="IPR050659">
    <property type="entry name" value="Peptidase_M24B"/>
</dbReference>
<dbReference type="EMBL" id="SACL01000001">
    <property type="protein sequence ID" value="RVT99271.1"/>
    <property type="molecule type" value="Genomic_DNA"/>
</dbReference>
<organism evidence="2 3">
    <name type="scientific">Rhodovarius crocodyli</name>
    <dbReference type="NCBI Taxonomy" id="1979269"/>
    <lineage>
        <taxon>Bacteria</taxon>
        <taxon>Pseudomonadati</taxon>
        <taxon>Pseudomonadota</taxon>
        <taxon>Alphaproteobacteria</taxon>
        <taxon>Acetobacterales</taxon>
        <taxon>Roseomonadaceae</taxon>
        <taxon>Rhodovarius</taxon>
    </lineage>
</organism>
<dbReference type="RefSeq" id="WP_127786113.1">
    <property type="nucleotide sequence ID" value="NZ_SACL01000001.1"/>
</dbReference>
<evidence type="ECO:0000313" key="2">
    <source>
        <dbReference type="EMBL" id="RVT99271.1"/>
    </source>
</evidence>
<keyword evidence="2" id="KW-0031">Aminopeptidase</keyword>